<dbReference type="PANTHER" id="PTHR34388">
    <property type="entry name" value="DNA POLYMERASE III SUBUNIT DELTA"/>
    <property type="match status" value="1"/>
</dbReference>
<dbReference type="GO" id="GO:0006261">
    <property type="term" value="P:DNA-templated DNA replication"/>
    <property type="evidence" value="ECO:0007669"/>
    <property type="project" value="TreeGrafter"/>
</dbReference>
<comment type="caution">
    <text evidence="8">The sequence shown here is derived from an EMBL/GenBank/DDBJ whole genome shotgun (WGS) entry which is preliminary data.</text>
</comment>
<dbReference type="InterPro" id="IPR008921">
    <property type="entry name" value="DNA_pol3_clamp-load_cplx_C"/>
</dbReference>
<dbReference type="GO" id="GO:0009360">
    <property type="term" value="C:DNA polymerase III complex"/>
    <property type="evidence" value="ECO:0007669"/>
    <property type="project" value="TreeGrafter"/>
</dbReference>
<dbReference type="PANTHER" id="PTHR34388:SF1">
    <property type="entry name" value="DNA POLYMERASE III SUBUNIT DELTA"/>
    <property type="match status" value="1"/>
</dbReference>
<evidence type="ECO:0000313" key="9">
    <source>
        <dbReference type="Proteomes" id="UP000596977"/>
    </source>
</evidence>
<dbReference type="Gene3D" id="1.20.272.10">
    <property type="match status" value="1"/>
</dbReference>
<sequence length="341" mass="36410">MTALKGRQIDAFLTKPDLSAGLVLVYGPDGGLVSENAALVCRQLAEAMGGDRDAVISLHMSEVEADPQRLGIEARTPSLFGGGRVIRIRGASNKLSATLEELLSEGADVGFVVEAGDLKPADSLRKLAEKRADSRALPCYADNDQAIDALIRKSFAEANIQTEPDLVPMLRDMLGNDRQVTRREIEKLVLFAGEGGTLNRDDVVALCGDNAALAIDAVVDAIGTGHAKKFDDALTRAMAAGTDAQRLLIVSLGHFSRLRAMRAERDMGASSDQIIAKAIPRIHFSRKSVFEQQLRVWSDESLASACARLALAVGEVRKNPALANAAARQAMLAVCLAAARR</sequence>
<dbReference type="Proteomes" id="UP000596977">
    <property type="component" value="Unassembled WGS sequence"/>
</dbReference>
<evidence type="ECO:0000256" key="7">
    <source>
        <dbReference type="ARBA" id="ARBA00049244"/>
    </source>
</evidence>
<evidence type="ECO:0000256" key="6">
    <source>
        <dbReference type="ARBA" id="ARBA00034754"/>
    </source>
</evidence>
<dbReference type="EC" id="2.7.7.7" evidence="1"/>
<dbReference type="RefSeq" id="WP_127073613.1">
    <property type="nucleotide sequence ID" value="NZ_BMKB01000001.1"/>
</dbReference>
<evidence type="ECO:0000256" key="4">
    <source>
        <dbReference type="ARBA" id="ARBA00022705"/>
    </source>
</evidence>
<accession>A0A916R6D8</accession>
<dbReference type="GO" id="GO:0003887">
    <property type="term" value="F:DNA-directed DNA polymerase activity"/>
    <property type="evidence" value="ECO:0007669"/>
    <property type="project" value="UniProtKB-KW"/>
</dbReference>
<evidence type="ECO:0000256" key="3">
    <source>
        <dbReference type="ARBA" id="ARBA00022695"/>
    </source>
</evidence>
<reference evidence="8 9" key="1">
    <citation type="journal article" date="2014" name="Int. J. Syst. Evol. Microbiol.">
        <title>Complete genome sequence of Corynebacterium casei LMG S-19264T (=DSM 44701T), isolated from a smear-ripened cheese.</title>
        <authorList>
            <consortium name="US DOE Joint Genome Institute (JGI-PGF)"/>
            <person name="Walter F."/>
            <person name="Albersmeier A."/>
            <person name="Kalinowski J."/>
            <person name="Ruckert C."/>
        </authorList>
    </citation>
    <scope>NUCLEOTIDE SEQUENCE [LARGE SCALE GENOMIC DNA]</scope>
    <source>
        <strain evidence="8 9">CGMCC 1.15896</strain>
    </source>
</reference>
<dbReference type="NCBIfam" id="TIGR01128">
    <property type="entry name" value="holA"/>
    <property type="match status" value="1"/>
</dbReference>
<keyword evidence="3" id="KW-0548">Nucleotidyltransferase</keyword>
<dbReference type="SUPFAM" id="SSF52540">
    <property type="entry name" value="P-loop containing nucleoside triphosphate hydrolases"/>
    <property type="match status" value="1"/>
</dbReference>
<evidence type="ECO:0000256" key="5">
    <source>
        <dbReference type="ARBA" id="ARBA00022932"/>
    </source>
</evidence>
<dbReference type="InterPro" id="IPR027417">
    <property type="entry name" value="P-loop_NTPase"/>
</dbReference>
<dbReference type="AlphaFoldDB" id="A0A916R6D8"/>
<gene>
    <name evidence="8" type="primary">holA</name>
    <name evidence="8" type="ORF">GCM10011499_03310</name>
</gene>
<proteinExistence type="inferred from homology"/>
<comment type="catalytic activity">
    <reaction evidence="7">
        <text>DNA(n) + a 2'-deoxyribonucleoside 5'-triphosphate = DNA(n+1) + diphosphate</text>
        <dbReference type="Rhea" id="RHEA:22508"/>
        <dbReference type="Rhea" id="RHEA-COMP:17339"/>
        <dbReference type="Rhea" id="RHEA-COMP:17340"/>
        <dbReference type="ChEBI" id="CHEBI:33019"/>
        <dbReference type="ChEBI" id="CHEBI:61560"/>
        <dbReference type="ChEBI" id="CHEBI:173112"/>
        <dbReference type="EC" id="2.7.7.7"/>
    </reaction>
</comment>
<keyword evidence="2" id="KW-0808">Transferase</keyword>
<dbReference type="GO" id="GO:0003677">
    <property type="term" value="F:DNA binding"/>
    <property type="evidence" value="ECO:0007669"/>
    <property type="project" value="InterPro"/>
</dbReference>
<dbReference type="InterPro" id="IPR005790">
    <property type="entry name" value="DNA_polIII_delta"/>
</dbReference>
<evidence type="ECO:0000256" key="1">
    <source>
        <dbReference type="ARBA" id="ARBA00012417"/>
    </source>
</evidence>
<keyword evidence="4" id="KW-0235">DNA replication</keyword>
<comment type="similarity">
    <text evidence="6">Belongs to the DNA polymerase HolA subunit family.</text>
</comment>
<evidence type="ECO:0000313" key="8">
    <source>
        <dbReference type="EMBL" id="GGA37282.1"/>
    </source>
</evidence>
<dbReference type="EMBL" id="BMKB01000001">
    <property type="protein sequence ID" value="GGA37282.1"/>
    <property type="molecule type" value="Genomic_DNA"/>
</dbReference>
<keyword evidence="5" id="KW-0239">DNA-directed DNA polymerase</keyword>
<dbReference type="OrthoDB" id="9804983at2"/>
<organism evidence="8 9">
    <name type="scientific">Pelagibacterium lentulum</name>
    <dbReference type="NCBI Taxonomy" id="2029865"/>
    <lineage>
        <taxon>Bacteria</taxon>
        <taxon>Pseudomonadati</taxon>
        <taxon>Pseudomonadota</taxon>
        <taxon>Alphaproteobacteria</taxon>
        <taxon>Hyphomicrobiales</taxon>
        <taxon>Devosiaceae</taxon>
        <taxon>Pelagibacterium</taxon>
    </lineage>
</organism>
<dbReference type="Gene3D" id="1.10.8.60">
    <property type="match status" value="1"/>
</dbReference>
<evidence type="ECO:0000256" key="2">
    <source>
        <dbReference type="ARBA" id="ARBA00022679"/>
    </source>
</evidence>
<dbReference type="Gene3D" id="3.40.50.300">
    <property type="entry name" value="P-loop containing nucleotide triphosphate hydrolases"/>
    <property type="match status" value="1"/>
</dbReference>
<protein>
    <recommendedName>
        <fullName evidence="1">DNA-directed DNA polymerase</fullName>
        <ecNumber evidence="1">2.7.7.7</ecNumber>
    </recommendedName>
</protein>
<dbReference type="SUPFAM" id="SSF48019">
    <property type="entry name" value="post-AAA+ oligomerization domain-like"/>
    <property type="match status" value="1"/>
</dbReference>
<keyword evidence="9" id="KW-1185">Reference proteome</keyword>
<name>A0A916R6D8_9HYPH</name>